<keyword evidence="8" id="KW-0732">Signal</keyword>
<dbReference type="SUPFAM" id="SSF49464">
    <property type="entry name" value="Carboxypeptidase regulatory domain-like"/>
    <property type="match status" value="2"/>
</dbReference>
<accession>A0A410Q9C3</accession>
<dbReference type="SUPFAM" id="SSF52743">
    <property type="entry name" value="Subtilisin-like"/>
    <property type="match status" value="1"/>
</dbReference>
<dbReference type="InterPro" id="IPR003961">
    <property type="entry name" value="FN3_dom"/>
</dbReference>
<evidence type="ECO:0000256" key="4">
    <source>
        <dbReference type="ARBA" id="ARBA00022825"/>
    </source>
</evidence>
<dbReference type="Pfam" id="PF13620">
    <property type="entry name" value="CarboxypepD_reg"/>
    <property type="match status" value="1"/>
</dbReference>
<dbReference type="InterPro" id="IPR036116">
    <property type="entry name" value="FN3_sf"/>
</dbReference>
<feature type="signal peptide" evidence="8">
    <location>
        <begin position="1"/>
        <end position="28"/>
    </location>
</feature>
<reference evidence="11" key="1">
    <citation type="submission" date="2019-01" db="EMBL/GenBank/DDBJ databases">
        <title>Draft genomes of a novel of Sporanaerobacter strains.</title>
        <authorList>
            <person name="Ma S."/>
        </authorList>
    </citation>
    <scope>NUCLEOTIDE SEQUENCE [LARGE SCALE GENOMIC DNA]</scope>
    <source>
        <strain evidence="11">NJN-17</strain>
    </source>
</reference>
<organism evidence="10 11">
    <name type="scientific">Acidilutibacter cellobiosedens</name>
    <dbReference type="NCBI Taxonomy" id="2507161"/>
    <lineage>
        <taxon>Bacteria</taxon>
        <taxon>Bacillati</taxon>
        <taxon>Bacillota</taxon>
        <taxon>Tissierellia</taxon>
        <taxon>Tissierellales</taxon>
        <taxon>Acidilutibacteraceae</taxon>
        <taxon>Acidilutibacter</taxon>
    </lineage>
</organism>
<proteinExistence type="inferred from homology"/>
<evidence type="ECO:0000313" key="10">
    <source>
        <dbReference type="EMBL" id="QAT60602.1"/>
    </source>
</evidence>
<gene>
    <name evidence="10" type="ORF">EQM13_02930</name>
</gene>
<evidence type="ECO:0000256" key="1">
    <source>
        <dbReference type="ARBA" id="ARBA00011073"/>
    </source>
</evidence>
<feature type="region of interest" description="Disordered" evidence="7">
    <location>
        <begin position="1804"/>
        <end position="1841"/>
    </location>
</feature>
<dbReference type="InterPro" id="IPR015500">
    <property type="entry name" value="Peptidase_S8_subtilisin-rel"/>
</dbReference>
<evidence type="ECO:0000256" key="6">
    <source>
        <dbReference type="PROSITE-ProRule" id="PRU01240"/>
    </source>
</evidence>
<dbReference type="Gene3D" id="2.60.40.10">
    <property type="entry name" value="Immunoglobulins"/>
    <property type="match status" value="2"/>
</dbReference>
<dbReference type="Pfam" id="PF09136">
    <property type="entry name" value="Glucodextran_B"/>
    <property type="match status" value="1"/>
</dbReference>
<keyword evidence="3 6" id="KW-0378">Hydrolase</keyword>
<dbReference type="PRINTS" id="PR00723">
    <property type="entry name" value="SUBTILISIN"/>
</dbReference>
<dbReference type="InterPro" id="IPR008969">
    <property type="entry name" value="CarboxyPept-like_regulatory"/>
</dbReference>
<evidence type="ECO:0000256" key="5">
    <source>
        <dbReference type="PIRSR" id="PIRSR615500-1"/>
    </source>
</evidence>
<dbReference type="PROSITE" id="PS51892">
    <property type="entry name" value="SUBTILASE"/>
    <property type="match status" value="1"/>
</dbReference>
<evidence type="ECO:0000256" key="2">
    <source>
        <dbReference type="ARBA" id="ARBA00022670"/>
    </source>
</evidence>
<dbReference type="SUPFAM" id="SSF49265">
    <property type="entry name" value="Fibronectin type III"/>
    <property type="match status" value="1"/>
</dbReference>
<dbReference type="InterPro" id="IPR036852">
    <property type="entry name" value="Peptidase_S8/S53_dom_sf"/>
</dbReference>
<dbReference type="InterPro" id="IPR023828">
    <property type="entry name" value="Peptidase_S8_Ser-AS"/>
</dbReference>
<dbReference type="Pfam" id="PF00082">
    <property type="entry name" value="Peptidase_S8"/>
    <property type="match status" value="1"/>
</dbReference>
<evidence type="ECO:0000313" key="11">
    <source>
        <dbReference type="Proteomes" id="UP000287969"/>
    </source>
</evidence>
<dbReference type="InterPro" id="IPR051048">
    <property type="entry name" value="Peptidase_S8/S53_subtilisin"/>
</dbReference>
<feature type="domain" description="Fibronectin type-III" evidence="9">
    <location>
        <begin position="787"/>
        <end position="879"/>
    </location>
</feature>
<dbReference type="OrthoDB" id="1699244at2"/>
<dbReference type="InterPro" id="IPR000209">
    <property type="entry name" value="Peptidase_S8/S53_dom"/>
</dbReference>
<dbReference type="PANTHER" id="PTHR43399:SF4">
    <property type="entry name" value="CELL WALL-ASSOCIATED PROTEASE"/>
    <property type="match status" value="1"/>
</dbReference>
<feature type="active site" description="Charge relay system" evidence="5 6">
    <location>
        <position position="219"/>
    </location>
</feature>
<dbReference type="KEGG" id="spoa:EQM13_02930"/>
<keyword evidence="4 6" id="KW-0720">Serine protease</keyword>
<evidence type="ECO:0000256" key="7">
    <source>
        <dbReference type="SAM" id="MobiDB-lite"/>
    </source>
</evidence>
<dbReference type="Proteomes" id="UP000287969">
    <property type="component" value="Chromosome"/>
</dbReference>
<dbReference type="Gene3D" id="2.60.40.1120">
    <property type="entry name" value="Carboxypeptidase-like, regulatory domain"/>
    <property type="match status" value="2"/>
</dbReference>
<dbReference type="RefSeq" id="WP_128751911.1">
    <property type="nucleotide sequence ID" value="NZ_CP035282.1"/>
</dbReference>
<keyword evidence="11" id="KW-1185">Reference proteome</keyword>
<feature type="active site" description="Charge relay system" evidence="5 6">
    <location>
        <position position="437"/>
    </location>
</feature>
<dbReference type="PROSITE" id="PS50853">
    <property type="entry name" value="FN3"/>
    <property type="match status" value="1"/>
</dbReference>
<dbReference type="GO" id="GO:0006508">
    <property type="term" value="P:proteolysis"/>
    <property type="evidence" value="ECO:0007669"/>
    <property type="project" value="UniProtKB-KW"/>
</dbReference>
<evidence type="ECO:0000256" key="3">
    <source>
        <dbReference type="ARBA" id="ARBA00022801"/>
    </source>
</evidence>
<dbReference type="EMBL" id="CP035282">
    <property type="protein sequence ID" value="QAT60602.1"/>
    <property type="molecule type" value="Genomic_DNA"/>
</dbReference>
<keyword evidence="2 6" id="KW-0645">Protease</keyword>
<dbReference type="SMART" id="SM00060">
    <property type="entry name" value="FN3"/>
    <property type="match status" value="1"/>
</dbReference>
<dbReference type="Gene3D" id="2.60.120.260">
    <property type="entry name" value="Galactose-binding domain-like"/>
    <property type="match status" value="2"/>
</dbReference>
<dbReference type="PROSITE" id="PS00138">
    <property type="entry name" value="SUBTILASE_SER"/>
    <property type="match status" value="1"/>
</dbReference>
<name>A0A410Q9C3_9FIRM</name>
<dbReference type="GO" id="GO:0004252">
    <property type="term" value="F:serine-type endopeptidase activity"/>
    <property type="evidence" value="ECO:0007669"/>
    <property type="project" value="UniProtKB-UniRule"/>
</dbReference>
<dbReference type="PANTHER" id="PTHR43399">
    <property type="entry name" value="SUBTILISIN-RELATED"/>
    <property type="match status" value="1"/>
</dbReference>
<sequence>MGIKGKVKRRIAISVFLLMVLSSFSAFAENGSSLPVSSVKQELKTESVNKIEDNFIDSISQGDYAEAIVYMKSQVDSMEVAKEAESKLSSALTPYKTKIEVRKAVINALKDNAEDTQQKLLKYLAQEEEKGNVAEYKPYYIINGVYVKATKDVIENISYMSEVEKIYENKLIQLDEPEITSGEIQANEDGVEWNIERINADAAWDLGVDGTGVVVGTIDTGATWNHPALQAKWRGYNADGTTNPDGNWFDPINETTMPVDEPTIPHGTHVLGTILGQEPDGSNKVGAAPGAKWITAKAFTPDGGYDNDILAAAQWMLAPGGDATKTPDIINNSWGGGSGLDEWFRPMVQSWRAAGILPVFSAGNQQGSAAPPASVSAPANYPESFAVGATDINNVKADFSQRGPGPYDNLKPEVSAPGVNIRSSVPGGYESGWSGTSMSAPAVTGTAALILSANNSLSIEDVENLLKDTAVPLEDNDDPGHPNNGYGYGLIDAFEAVSRVASGTGIIEGKVLKEGEDLENPVIVHEQEVFDAYVGSDIDISAQISDDVSITDVELLVKVTGRSYWITLPMMRTSGDYKSGEYVGTITADIIEQPGFSYKIKVRDYDGNVVATDEYNVEVKFGVVPDEYITDFETYPSGWILDGDWQWGEPAEGIGPAPLSGTKLVGTNLSGNYSNNGDNYLISVPLDLRNPELNLAQFRINQWYDMENNSDKGFVYVTNDYGETWTQAGPTYTGTQTEWKEIVINLNEYIGSPNPVFIAFRLTTDGSVQKAGWYLDDARLIATDEVAPSAPANLTGRFILNTVTLNWDAAPDNDIAGYKVYRSDLIDGEYIALGETSGTSYGDRDILPETTYYYKVSSYDYAGNESELSLPLTIEVPALGDYTFLTDFEADNGGFTTGGDNNSWEWGIPTSGPGAGFYGEKVWATSLAGTYLNYSNSWIESPEINLPADQNSVLTVGQWYEFENNYDKAYIQISQKNGEEWSEWANLLPGTGYITGSGTTWTDFELPLPSSYAGQTVKIRFLLTTDVSVVKAGWYIDYVMIDSSDEPAPEVKPAERKKLGLDVDLTAPKKEIEEKPFDLNLETKQSVNNVKYETISDNEVQSIPSVTTGLPVDAVVTVLETGRSARTNPVDGKFKLKHAVNEGDDTWTLRAEAYGFYPAEAQVHLEEDQTVKNNFVLEEMPKGTIVGRVFDRYSHDPAPFATIRVKEDPNVPVVTADENGEFTIPNVYVGDYTLKVIADGFEPGEVSVTVAGNETTEIEVPLKRFVGYEEEIVYDDGTAENALVLNASGNGLAIRVTPSQYGKVKGANIFFWGTDWPSPGGTQIGITLYDTDENGNPVKLDVQPKMVNVVRGEWNYIDLSEFGFSTDRDFFVATYQAVVGTSSPGTGIDEASPYEDRSYLYVGDTFSPLADEGIAGGLMIRARMEYSVDTPVITNLEEVNYINTDTILVEGTVTADGKVNIYANGVKIDEVNAVNKVFSKEVTLTEDESIITATSEMNGKETEPSAGKTVIKDKVAPELIITAPADGLVTNERVVDIVGTATDAHFGRLEINEKNVPVVEGAFHSEEIIHEGENIFNVKAYDLAGNITESSIRVIVRNELPVITDLEPSEDVNLTEGETLTVSFRSEAGGHGYFRVAFPSENSTQSSMIPMEEVEEGYYVGTWTAPDVRAGGLIVEVEFTDIAGNKVSATADGRINIGEDEEEGIVDLEPSQDVTLEWGETLTVSFRSGEGGAASFRMAFPGYNVNKSVMVTMREVSPGYYEGTWTAPNNTVVSGILVEVTYTGTDGTTLTATANGRVNVVAPDGGAGNPLKPVKPGQPIKPTLPSNPTNPINPVEPKDIF</sequence>
<feature type="chain" id="PRO_5019538757" description="Fibronectin type-III domain-containing protein" evidence="8">
    <location>
        <begin position="29"/>
        <end position="1841"/>
    </location>
</feature>
<evidence type="ECO:0000256" key="8">
    <source>
        <dbReference type="SAM" id="SignalP"/>
    </source>
</evidence>
<feature type="active site" description="Charge relay system" evidence="5 6">
    <location>
        <position position="266"/>
    </location>
</feature>
<evidence type="ECO:0000259" key="9">
    <source>
        <dbReference type="PROSITE" id="PS50853"/>
    </source>
</evidence>
<dbReference type="Pfam" id="PF20773">
    <property type="entry name" value="InhA-like_MAM"/>
    <property type="match status" value="1"/>
</dbReference>
<protein>
    <recommendedName>
        <fullName evidence="9">Fibronectin type-III domain-containing protein</fullName>
    </recommendedName>
</protein>
<dbReference type="CDD" id="cd00063">
    <property type="entry name" value="FN3"/>
    <property type="match status" value="1"/>
</dbReference>
<dbReference type="InterPro" id="IPR013783">
    <property type="entry name" value="Ig-like_fold"/>
</dbReference>
<comment type="similarity">
    <text evidence="1 6">Belongs to the peptidase S8 family.</text>
</comment>
<dbReference type="Gene3D" id="3.40.50.200">
    <property type="entry name" value="Peptidase S8/S53 domain"/>
    <property type="match status" value="1"/>
</dbReference>